<accession>A0A6G6WEK4</accession>
<dbReference type="Gene3D" id="1.10.357.10">
    <property type="entry name" value="Tetracycline Repressor, domain 2"/>
    <property type="match status" value="1"/>
</dbReference>
<organism evidence="6 7">
    <name type="scientific">Nocardioides anomalus</name>
    <dbReference type="NCBI Taxonomy" id="2712223"/>
    <lineage>
        <taxon>Bacteria</taxon>
        <taxon>Bacillati</taxon>
        <taxon>Actinomycetota</taxon>
        <taxon>Actinomycetes</taxon>
        <taxon>Propionibacteriales</taxon>
        <taxon>Nocardioidaceae</taxon>
        <taxon>Nocardioides</taxon>
    </lineage>
</organism>
<dbReference type="Pfam" id="PF00440">
    <property type="entry name" value="TetR_N"/>
    <property type="match status" value="1"/>
</dbReference>
<keyword evidence="1" id="KW-0805">Transcription regulation</keyword>
<evidence type="ECO:0000256" key="1">
    <source>
        <dbReference type="ARBA" id="ARBA00023015"/>
    </source>
</evidence>
<proteinExistence type="predicted"/>
<dbReference type="SUPFAM" id="SSF46689">
    <property type="entry name" value="Homeodomain-like"/>
    <property type="match status" value="1"/>
</dbReference>
<dbReference type="AlphaFoldDB" id="A0A6G6WEK4"/>
<keyword evidence="2 4" id="KW-0238">DNA-binding</keyword>
<evidence type="ECO:0000256" key="3">
    <source>
        <dbReference type="ARBA" id="ARBA00023163"/>
    </source>
</evidence>
<dbReference type="GO" id="GO:0003700">
    <property type="term" value="F:DNA-binding transcription factor activity"/>
    <property type="evidence" value="ECO:0007669"/>
    <property type="project" value="TreeGrafter"/>
</dbReference>
<dbReference type="PRINTS" id="PR00455">
    <property type="entry name" value="HTHTETR"/>
</dbReference>
<keyword evidence="7" id="KW-1185">Reference proteome</keyword>
<dbReference type="EMBL" id="CP049257">
    <property type="protein sequence ID" value="QIG43470.1"/>
    <property type="molecule type" value="Genomic_DNA"/>
</dbReference>
<evidence type="ECO:0000259" key="5">
    <source>
        <dbReference type="PROSITE" id="PS50977"/>
    </source>
</evidence>
<dbReference type="InterPro" id="IPR036271">
    <property type="entry name" value="Tet_transcr_reg_TetR-rel_C_sf"/>
</dbReference>
<evidence type="ECO:0000256" key="4">
    <source>
        <dbReference type="PROSITE-ProRule" id="PRU00335"/>
    </source>
</evidence>
<dbReference type="Pfam" id="PF21597">
    <property type="entry name" value="TetR_C_43"/>
    <property type="match status" value="1"/>
</dbReference>
<protein>
    <submittedName>
        <fullName evidence="6">Helix-turn-helix transcriptional regulator</fullName>
    </submittedName>
</protein>
<reference evidence="6 7" key="1">
    <citation type="submission" date="2020-02" db="EMBL/GenBank/DDBJ databases">
        <title>Full genome sequence of Nocardioides sp. R-3366.</title>
        <authorList>
            <person name="Im W.-T."/>
        </authorList>
    </citation>
    <scope>NUCLEOTIDE SEQUENCE [LARGE SCALE GENOMIC DNA]</scope>
    <source>
        <strain evidence="6 7">R-3366</strain>
    </source>
</reference>
<dbReference type="KEGG" id="nano:G5V58_12470"/>
<dbReference type="InterPro" id="IPR050109">
    <property type="entry name" value="HTH-type_TetR-like_transc_reg"/>
</dbReference>
<dbReference type="InterPro" id="IPR009057">
    <property type="entry name" value="Homeodomain-like_sf"/>
</dbReference>
<dbReference type="Proteomes" id="UP000502996">
    <property type="component" value="Chromosome"/>
</dbReference>
<dbReference type="InterPro" id="IPR049445">
    <property type="entry name" value="TetR_SbtR-like_C"/>
</dbReference>
<evidence type="ECO:0000313" key="6">
    <source>
        <dbReference type="EMBL" id="QIG43470.1"/>
    </source>
</evidence>
<dbReference type="InterPro" id="IPR001647">
    <property type="entry name" value="HTH_TetR"/>
</dbReference>
<dbReference type="PANTHER" id="PTHR30055:SF234">
    <property type="entry name" value="HTH-TYPE TRANSCRIPTIONAL REGULATOR BETI"/>
    <property type="match status" value="1"/>
</dbReference>
<gene>
    <name evidence="6" type="ORF">G5V58_12470</name>
</gene>
<evidence type="ECO:0000313" key="7">
    <source>
        <dbReference type="Proteomes" id="UP000502996"/>
    </source>
</evidence>
<keyword evidence="3" id="KW-0804">Transcription</keyword>
<dbReference type="GO" id="GO:0000976">
    <property type="term" value="F:transcription cis-regulatory region binding"/>
    <property type="evidence" value="ECO:0007669"/>
    <property type="project" value="TreeGrafter"/>
</dbReference>
<name>A0A6G6WEK4_9ACTN</name>
<sequence>MVARADAARSRAAILRAAAELVADRSGELRLSAVARAAGVGQGTLYRHFPTQEDLLRALYTGEIDELVAEATTLVAAHPPPEALRRWFDRLAAYARVKLGVVAAVEDSVWTDLHAQTPGKLGAALTTLLTAGSADESLRADVDPRDVVLLSWFLAHVEDAEWDERVPRLLDVLVAGLRA</sequence>
<dbReference type="PANTHER" id="PTHR30055">
    <property type="entry name" value="HTH-TYPE TRANSCRIPTIONAL REGULATOR RUTR"/>
    <property type="match status" value="1"/>
</dbReference>
<dbReference type="SUPFAM" id="SSF48498">
    <property type="entry name" value="Tetracyclin repressor-like, C-terminal domain"/>
    <property type="match status" value="1"/>
</dbReference>
<evidence type="ECO:0000256" key="2">
    <source>
        <dbReference type="ARBA" id="ARBA00023125"/>
    </source>
</evidence>
<feature type="domain" description="HTH tetR-type" evidence="5">
    <location>
        <begin position="8"/>
        <end position="67"/>
    </location>
</feature>
<dbReference type="PROSITE" id="PS50977">
    <property type="entry name" value="HTH_TETR_2"/>
    <property type="match status" value="1"/>
</dbReference>
<feature type="DNA-binding region" description="H-T-H motif" evidence="4">
    <location>
        <begin position="30"/>
        <end position="49"/>
    </location>
</feature>